<organism evidence="1 2">
    <name type="scientific">Natronorubrum aibiense</name>
    <dbReference type="NCBI Taxonomy" id="348826"/>
    <lineage>
        <taxon>Archaea</taxon>
        <taxon>Methanobacteriati</taxon>
        <taxon>Methanobacteriota</taxon>
        <taxon>Stenosarchaea group</taxon>
        <taxon>Halobacteria</taxon>
        <taxon>Halobacteriales</taxon>
        <taxon>Natrialbaceae</taxon>
        <taxon>Natronorubrum</taxon>
    </lineage>
</organism>
<dbReference type="InterPro" id="IPR012349">
    <property type="entry name" value="Split_barrel_FMN-bd"/>
</dbReference>
<reference evidence="1 2" key="1">
    <citation type="journal article" date="2007" name="Int. J. Syst. Evol. Microbiol.">
        <title>Natronorubrum sulfidifaciens sp. nov., an extremely haloalkaliphilic archaeon isolated from Aiding salt lake in Xin-Jiang, China.</title>
        <authorList>
            <person name="Cui H.L."/>
            <person name="Tohty D."/>
            <person name="Liu H.C."/>
            <person name="Liu S.J."/>
            <person name="Oren A."/>
            <person name="Zhou P.J."/>
        </authorList>
    </citation>
    <scope>NUCLEOTIDE SEQUENCE [LARGE SCALE GENOMIC DNA]</scope>
    <source>
        <strain evidence="1 2">7-3</strain>
    </source>
</reference>
<sequence length="147" mass="16390">MDKISYDYMFGMDAATVDDLLTASEVGVLSLADESTAYAVPVAFHYDGSSLYIRLTSDDSSTKMTFLEATTDACLCLYEVEGADDYWSIVVRGPLRALDDDERAAFDEMTINESFRRLPVFDQDIEATELEIYELELESVTGRQSGT</sequence>
<dbReference type="Gene3D" id="2.30.110.10">
    <property type="entry name" value="Electron Transport, Fmn-binding Protein, Chain A"/>
    <property type="match status" value="1"/>
</dbReference>
<protein>
    <submittedName>
        <fullName evidence="1">Pyridoxamine 5'-phosphate oxidase family protein</fullName>
    </submittedName>
</protein>
<proteinExistence type="predicted"/>
<accession>A0A5P9P4P6</accession>
<dbReference type="SUPFAM" id="SSF50475">
    <property type="entry name" value="FMN-binding split barrel"/>
    <property type="match status" value="1"/>
</dbReference>
<dbReference type="EMBL" id="CP045488">
    <property type="protein sequence ID" value="QFU83098.1"/>
    <property type="molecule type" value="Genomic_DNA"/>
</dbReference>
<dbReference type="InterPro" id="IPR024747">
    <property type="entry name" value="Pyridox_Oxase-rel"/>
</dbReference>
<gene>
    <name evidence="1" type="ORF">GCU68_11390</name>
</gene>
<dbReference type="KEGG" id="nas:GCU68_11390"/>
<evidence type="ECO:0000313" key="1">
    <source>
        <dbReference type="EMBL" id="QFU83098.1"/>
    </source>
</evidence>
<dbReference type="AlphaFoldDB" id="A0A5P9P4P6"/>
<name>A0A5P9P4P6_9EURY</name>
<dbReference type="RefSeq" id="WP_152941713.1">
    <property type="nucleotide sequence ID" value="NZ_CP045488.1"/>
</dbReference>
<dbReference type="GeneID" id="42301656"/>
<evidence type="ECO:0000313" key="2">
    <source>
        <dbReference type="Proteomes" id="UP000326170"/>
    </source>
</evidence>
<dbReference type="Proteomes" id="UP000326170">
    <property type="component" value="Chromosome"/>
</dbReference>
<keyword evidence="2" id="KW-1185">Reference proteome</keyword>
<dbReference type="OrthoDB" id="288110at2157"/>
<dbReference type="Pfam" id="PF12900">
    <property type="entry name" value="Pyridox_ox_2"/>
    <property type="match status" value="1"/>
</dbReference>